<proteinExistence type="predicted"/>
<evidence type="ECO:0000256" key="5">
    <source>
        <dbReference type="ARBA" id="ARBA00022803"/>
    </source>
</evidence>
<evidence type="ECO:0000256" key="3">
    <source>
        <dbReference type="ARBA" id="ARBA00022776"/>
    </source>
</evidence>
<feature type="repeat" description="TPR" evidence="7">
    <location>
        <begin position="366"/>
        <end position="399"/>
    </location>
</feature>
<dbReference type="AlphaFoldDB" id="A0AAD5XQI5"/>
<dbReference type="EMBL" id="JADGJQ010000025">
    <property type="protein sequence ID" value="KAJ3178618.1"/>
    <property type="molecule type" value="Genomic_DNA"/>
</dbReference>
<feature type="region of interest" description="Disordered" evidence="8">
    <location>
        <begin position="450"/>
        <end position="480"/>
    </location>
</feature>
<feature type="compositionally biased region" description="Polar residues" evidence="8">
    <location>
        <begin position="416"/>
        <end position="433"/>
    </location>
</feature>
<keyword evidence="4" id="KW-0833">Ubl conjugation pathway</keyword>
<accession>A0AAD5XQI5</accession>
<evidence type="ECO:0000313" key="9">
    <source>
        <dbReference type="EMBL" id="KAJ3178618.1"/>
    </source>
</evidence>
<keyword evidence="3" id="KW-0498">Mitosis</keyword>
<evidence type="ECO:0000256" key="7">
    <source>
        <dbReference type="PROSITE-ProRule" id="PRU00339"/>
    </source>
</evidence>
<feature type="region of interest" description="Disordered" evidence="8">
    <location>
        <begin position="577"/>
        <end position="601"/>
    </location>
</feature>
<comment type="caution">
    <text evidence="9">The sequence shown here is derived from an EMBL/GenBank/DDBJ whole genome shotgun (WGS) entry which is preliminary data.</text>
</comment>
<keyword evidence="5 7" id="KW-0802">TPR repeat</keyword>
<evidence type="ECO:0000256" key="4">
    <source>
        <dbReference type="ARBA" id="ARBA00022786"/>
    </source>
</evidence>
<organism evidence="9 10">
    <name type="scientific">Geranomyces variabilis</name>
    <dbReference type="NCBI Taxonomy" id="109894"/>
    <lineage>
        <taxon>Eukaryota</taxon>
        <taxon>Fungi</taxon>
        <taxon>Fungi incertae sedis</taxon>
        <taxon>Chytridiomycota</taxon>
        <taxon>Chytridiomycota incertae sedis</taxon>
        <taxon>Chytridiomycetes</taxon>
        <taxon>Spizellomycetales</taxon>
        <taxon>Powellomycetaceae</taxon>
        <taxon>Geranomyces</taxon>
    </lineage>
</organism>
<reference evidence="9" key="1">
    <citation type="submission" date="2020-05" db="EMBL/GenBank/DDBJ databases">
        <title>Phylogenomic resolution of chytrid fungi.</title>
        <authorList>
            <person name="Stajich J.E."/>
            <person name="Amses K."/>
            <person name="Simmons R."/>
            <person name="Seto K."/>
            <person name="Myers J."/>
            <person name="Bonds A."/>
            <person name="Quandt C.A."/>
            <person name="Barry K."/>
            <person name="Liu P."/>
            <person name="Grigoriev I."/>
            <person name="Longcore J.E."/>
            <person name="James T.Y."/>
        </authorList>
    </citation>
    <scope>NUCLEOTIDE SEQUENCE</scope>
    <source>
        <strain evidence="9">JEL0379</strain>
    </source>
</reference>
<evidence type="ECO:0000256" key="2">
    <source>
        <dbReference type="ARBA" id="ARBA00022737"/>
    </source>
</evidence>
<dbReference type="Proteomes" id="UP001212152">
    <property type="component" value="Unassembled WGS sequence"/>
</dbReference>
<dbReference type="InterPro" id="IPR019734">
    <property type="entry name" value="TPR_rpt"/>
</dbReference>
<dbReference type="GO" id="GO:0005680">
    <property type="term" value="C:anaphase-promoting complex"/>
    <property type="evidence" value="ECO:0007669"/>
    <property type="project" value="TreeGrafter"/>
</dbReference>
<dbReference type="PANTHER" id="PTHR12558">
    <property type="entry name" value="CELL DIVISION CYCLE 16,23,27"/>
    <property type="match status" value="1"/>
</dbReference>
<keyword evidence="2" id="KW-0677">Repeat</keyword>
<keyword evidence="10" id="KW-1185">Reference proteome</keyword>
<dbReference type="GO" id="GO:0045842">
    <property type="term" value="P:positive regulation of mitotic metaphase/anaphase transition"/>
    <property type="evidence" value="ECO:0007669"/>
    <property type="project" value="TreeGrafter"/>
</dbReference>
<feature type="repeat" description="TPR" evidence="7">
    <location>
        <begin position="332"/>
        <end position="365"/>
    </location>
</feature>
<dbReference type="GO" id="GO:0051301">
    <property type="term" value="P:cell division"/>
    <property type="evidence" value="ECO:0007669"/>
    <property type="project" value="UniProtKB-KW"/>
</dbReference>
<dbReference type="GO" id="GO:0005737">
    <property type="term" value="C:cytoplasm"/>
    <property type="evidence" value="ECO:0007669"/>
    <property type="project" value="TreeGrafter"/>
</dbReference>
<feature type="region of interest" description="Disordered" evidence="8">
    <location>
        <begin position="416"/>
        <end position="436"/>
    </location>
</feature>
<evidence type="ECO:0000256" key="6">
    <source>
        <dbReference type="ARBA" id="ARBA00023306"/>
    </source>
</evidence>
<evidence type="ECO:0000313" key="10">
    <source>
        <dbReference type="Proteomes" id="UP001212152"/>
    </source>
</evidence>
<dbReference type="GO" id="GO:0031145">
    <property type="term" value="P:anaphase-promoting complex-dependent catabolic process"/>
    <property type="evidence" value="ECO:0007669"/>
    <property type="project" value="TreeGrafter"/>
</dbReference>
<name>A0AAD5XQI5_9FUNG</name>
<dbReference type="InterPro" id="IPR011990">
    <property type="entry name" value="TPR-like_helical_dom_sf"/>
</dbReference>
<dbReference type="Pfam" id="PF12895">
    <property type="entry name" value="ANAPC3"/>
    <property type="match status" value="1"/>
</dbReference>
<dbReference type="PROSITE" id="PS50005">
    <property type="entry name" value="TPR"/>
    <property type="match status" value="2"/>
</dbReference>
<keyword evidence="1" id="KW-0132">Cell division</keyword>
<dbReference type="Gene3D" id="1.25.40.10">
    <property type="entry name" value="Tetratricopeptide repeat domain"/>
    <property type="match status" value="2"/>
</dbReference>
<dbReference type="GO" id="GO:0016567">
    <property type="term" value="P:protein ubiquitination"/>
    <property type="evidence" value="ECO:0007669"/>
    <property type="project" value="TreeGrafter"/>
</dbReference>
<sequence length="601" mass="67787">MNEFARAEHMFRGRRELIETNMSCRYMAALCATKQNKWEEAAALVDENLYPFDSDAAADTNMRSAMLYLTGTIVNRCGDVSRAPDYMKRAMKEDPRCVEAFEWLMKTRLITNLEAQEFLKTLDYSICGQDADFIRLLYQSRAGPFEETQLKELETTYKLAGNHDVLCRRAEALFAQCKFSECIEITSAVHQRNPYYDSIVPMHVSCLSELGNRNDLFYFAHQLGQYFPERPSSWFAVGAYYLMLGKNLDARKYFTMHAPLMHLGTLYLQLENLRLAQEYLSRADEMMSTDPLLKNELGVLHVKMGKSIDGVVCFNRALSLANEGSLPTITWETTRYNLAHAHRKLGNYQAAQRVLEQIIELNQSAVEAHTFLGWISLRLDDPEEAAMHLQTALSLDPNSEIAQDLLKLSMEQSTLKPSNVHTSKSTPAHNSINDDYFLPSDLERHRMLRDPNPRADRERSISNGHTHSFRETARTAAPEPISSLLGTPFAVDRLDTGSVTLPTSNDSVLTPTFAYPLARGPSSSLASTFASPHIRPRRHPGQVALDDSIGVRTPSEQSFNSVAAIPRVNDFAARLIRPPHTPATPSDANISFEMDMDVEDD</sequence>
<gene>
    <name evidence="9" type="primary">CDC16</name>
    <name evidence="9" type="ORF">HDU87_003441</name>
</gene>
<dbReference type="SUPFAM" id="SSF48452">
    <property type="entry name" value="TPR-like"/>
    <property type="match status" value="1"/>
</dbReference>
<dbReference type="SMART" id="SM00028">
    <property type="entry name" value="TPR"/>
    <property type="match status" value="5"/>
</dbReference>
<protein>
    <submittedName>
        <fullName evidence="9">Anaphase promoting complex subunit cdc16</fullName>
    </submittedName>
</protein>
<dbReference type="Pfam" id="PF13432">
    <property type="entry name" value="TPR_16"/>
    <property type="match status" value="1"/>
</dbReference>
<keyword evidence="6" id="KW-0131">Cell cycle</keyword>
<evidence type="ECO:0000256" key="8">
    <source>
        <dbReference type="SAM" id="MobiDB-lite"/>
    </source>
</evidence>
<feature type="compositionally biased region" description="Basic and acidic residues" evidence="8">
    <location>
        <begin position="450"/>
        <end position="460"/>
    </location>
</feature>
<dbReference type="PANTHER" id="PTHR12558:SF9">
    <property type="entry name" value="CELL DIVISION CYCLE PROTEIN 16 HOMOLOG"/>
    <property type="match status" value="1"/>
</dbReference>
<evidence type="ECO:0000256" key="1">
    <source>
        <dbReference type="ARBA" id="ARBA00022618"/>
    </source>
</evidence>